<evidence type="ECO:0000313" key="1">
    <source>
        <dbReference type="EMBL" id="CAG8980272.1"/>
    </source>
</evidence>
<dbReference type="EMBL" id="CAJVRM010000373">
    <property type="protein sequence ID" value="CAG8980272.1"/>
    <property type="molecule type" value="Genomic_DNA"/>
</dbReference>
<dbReference type="OrthoDB" id="10290361at2759"/>
<dbReference type="Proteomes" id="UP000701801">
    <property type="component" value="Unassembled WGS sequence"/>
</dbReference>
<comment type="caution">
    <text evidence="1">The sequence shown here is derived from an EMBL/GenBank/DDBJ whole genome shotgun (WGS) entry which is preliminary data.</text>
</comment>
<accession>A0A9N9LXF9</accession>
<evidence type="ECO:0000313" key="2">
    <source>
        <dbReference type="Proteomes" id="UP000701801"/>
    </source>
</evidence>
<dbReference type="AlphaFoldDB" id="A0A9N9LXF9"/>
<name>A0A9N9LXF9_9HELO</name>
<reference evidence="1" key="1">
    <citation type="submission" date="2021-07" db="EMBL/GenBank/DDBJ databases">
        <authorList>
            <person name="Durling M."/>
        </authorList>
    </citation>
    <scope>NUCLEOTIDE SEQUENCE</scope>
</reference>
<keyword evidence="2" id="KW-1185">Reference proteome</keyword>
<sequence length="373" mass="42272">MAKSKSSAAKKQSGPMTFQTLCWWKLHSIPPTLLPNHVQMFTNGTTGAQFLAESSALSQSDLADLPFSKKPDRRTITRVYKQAESKRLTRLPPEILRLIYDSFDPMEGGGGGILAQFALCKAVFPLLERYWDSRGQESLQYVLRSVICSAALDPLPTIYTKYTSAYHPQPNIWRESHDSWVLEGNPLPNMLRYYSDLRGLQLPRYSEVRWVGQFKNQVEKMFAYHVKEAHGGYSPELILSCLFGTANSPPCNLEAHYQSVVRQGTSKYIVININAVPQMQPLPNGTWSVNANERILLSVRELCRIQRLLGLASFMTKTGQGLMRQLTAFNGDWCNWKPVDGFWGDAFEAADAIIEKLQDAYIRTGGWQTRWIP</sequence>
<gene>
    <name evidence="1" type="ORF">HYALB_00013469</name>
</gene>
<protein>
    <submittedName>
        <fullName evidence="1">Uncharacterized protein</fullName>
    </submittedName>
</protein>
<organism evidence="1 2">
    <name type="scientific">Hymenoscyphus albidus</name>
    <dbReference type="NCBI Taxonomy" id="595503"/>
    <lineage>
        <taxon>Eukaryota</taxon>
        <taxon>Fungi</taxon>
        <taxon>Dikarya</taxon>
        <taxon>Ascomycota</taxon>
        <taxon>Pezizomycotina</taxon>
        <taxon>Leotiomycetes</taxon>
        <taxon>Helotiales</taxon>
        <taxon>Helotiaceae</taxon>
        <taxon>Hymenoscyphus</taxon>
    </lineage>
</organism>
<proteinExistence type="predicted"/>